<gene>
    <name evidence="1" type="ORF">FA95DRAFT_1467209</name>
</gene>
<evidence type="ECO:0000313" key="1">
    <source>
        <dbReference type="EMBL" id="KAI0045508.1"/>
    </source>
</evidence>
<dbReference type="Proteomes" id="UP000814033">
    <property type="component" value="Unassembled WGS sequence"/>
</dbReference>
<reference evidence="1" key="2">
    <citation type="journal article" date="2022" name="New Phytol.">
        <title>Evolutionary transition to the ectomycorrhizal habit in the genomes of a hyperdiverse lineage of mushroom-forming fungi.</title>
        <authorList>
            <person name="Looney B."/>
            <person name="Miyauchi S."/>
            <person name="Morin E."/>
            <person name="Drula E."/>
            <person name="Courty P.E."/>
            <person name="Kohler A."/>
            <person name="Kuo A."/>
            <person name="LaButti K."/>
            <person name="Pangilinan J."/>
            <person name="Lipzen A."/>
            <person name="Riley R."/>
            <person name="Andreopoulos W."/>
            <person name="He G."/>
            <person name="Johnson J."/>
            <person name="Nolan M."/>
            <person name="Tritt A."/>
            <person name="Barry K.W."/>
            <person name="Grigoriev I.V."/>
            <person name="Nagy L.G."/>
            <person name="Hibbett D."/>
            <person name="Henrissat B."/>
            <person name="Matheny P.B."/>
            <person name="Labbe J."/>
            <person name="Martin F.M."/>
        </authorList>
    </citation>
    <scope>NUCLEOTIDE SEQUENCE</scope>
    <source>
        <strain evidence="1">FP105234-sp</strain>
    </source>
</reference>
<protein>
    <submittedName>
        <fullName evidence="1">Uncharacterized protein</fullName>
    </submittedName>
</protein>
<organism evidence="1 2">
    <name type="scientific">Auriscalpium vulgare</name>
    <dbReference type="NCBI Taxonomy" id="40419"/>
    <lineage>
        <taxon>Eukaryota</taxon>
        <taxon>Fungi</taxon>
        <taxon>Dikarya</taxon>
        <taxon>Basidiomycota</taxon>
        <taxon>Agaricomycotina</taxon>
        <taxon>Agaricomycetes</taxon>
        <taxon>Russulales</taxon>
        <taxon>Auriscalpiaceae</taxon>
        <taxon>Auriscalpium</taxon>
    </lineage>
</organism>
<proteinExistence type="predicted"/>
<dbReference type="EMBL" id="MU275950">
    <property type="protein sequence ID" value="KAI0045508.1"/>
    <property type="molecule type" value="Genomic_DNA"/>
</dbReference>
<feature type="non-terminal residue" evidence="1">
    <location>
        <position position="163"/>
    </location>
</feature>
<name>A0ACB8RN20_9AGAM</name>
<comment type="caution">
    <text evidence="1">The sequence shown here is derived from an EMBL/GenBank/DDBJ whole genome shotgun (WGS) entry which is preliminary data.</text>
</comment>
<sequence>KKYKLVGQKVKPVLGTLPEGFLIERNITGDPLASMPPLTGNPHPPKYTPTGRYTQERHDAMDALLNYDFLTPTERDLLHNTISEQNEAFAWAENEQGSFKEEFFPPIQIPVVTHVPWVDRNIPIPPGIRDEVCRRIKKKIDAGVYEPSNSSYRLKWFCVAKKD</sequence>
<reference evidence="1" key="1">
    <citation type="submission" date="2021-02" db="EMBL/GenBank/DDBJ databases">
        <authorList>
            <consortium name="DOE Joint Genome Institute"/>
            <person name="Ahrendt S."/>
            <person name="Looney B.P."/>
            <person name="Miyauchi S."/>
            <person name="Morin E."/>
            <person name="Drula E."/>
            <person name="Courty P.E."/>
            <person name="Chicoki N."/>
            <person name="Fauchery L."/>
            <person name="Kohler A."/>
            <person name="Kuo A."/>
            <person name="Labutti K."/>
            <person name="Pangilinan J."/>
            <person name="Lipzen A."/>
            <person name="Riley R."/>
            <person name="Andreopoulos W."/>
            <person name="He G."/>
            <person name="Johnson J."/>
            <person name="Barry K.W."/>
            <person name="Grigoriev I.V."/>
            <person name="Nagy L."/>
            <person name="Hibbett D."/>
            <person name="Henrissat B."/>
            <person name="Matheny P.B."/>
            <person name="Labbe J."/>
            <person name="Martin F."/>
        </authorList>
    </citation>
    <scope>NUCLEOTIDE SEQUENCE</scope>
    <source>
        <strain evidence="1">FP105234-sp</strain>
    </source>
</reference>
<feature type="non-terminal residue" evidence="1">
    <location>
        <position position="1"/>
    </location>
</feature>
<accession>A0ACB8RN20</accession>
<evidence type="ECO:0000313" key="2">
    <source>
        <dbReference type="Proteomes" id="UP000814033"/>
    </source>
</evidence>
<keyword evidence="2" id="KW-1185">Reference proteome</keyword>